<dbReference type="RefSeq" id="WP_344814844.1">
    <property type="nucleotide sequence ID" value="NZ_BAABCT010000001.1"/>
</dbReference>
<evidence type="ECO:0000313" key="2">
    <source>
        <dbReference type="Proteomes" id="UP001500367"/>
    </source>
</evidence>
<gene>
    <name evidence="1" type="ORF">GCM10022389_00540</name>
</gene>
<dbReference type="EMBL" id="BAABCT010000001">
    <property type="protein sequence ID" value="GAA4060175.1"/>
    <property type="molecule type" value="Genomic_DNA"/>
</dbReference>
<organism evidence="1 2">
    <name type="scientific">Flavobacterium cheonanense</name>
    <dbReference type="NCBI Taxonomy" id="706183"/>
    <lineage>
        <taxon>Bacteria</taxon>
        <taxon>Pseudomonadati</taxon>
        <taxon>Bacteroidota</taxon>
        <taxon>Flavobacteriia</taxon>
        <taxon>Flavobacteriales</taxon>
        <taxon>Flavobacteriaceae</taxon>
        <taxon>Flavobacterium</taxon>
    </lineage>
</organism>
<comment type="caution">
    <text evidence="1">The sequence shown here is derived from an EMBL/GenBank/DDBJ whole genome shotgun (WGS) entry which is preliminary data.</text>
</comment>
<keyword evidence="2" id="KW-1185">Reference proteome</keyword>
<protein>
    <recommendedName>
        <fullName evidence="3">Cytochrome c</fullName>
    </recommendedName>
</protein>
<name>A0ABP7V6F0_9FLAO</name>
<sequence length="151" mass="17403">MKKFLILSFSVLLLISCQNKQTEKAEEKEACANDSVKEKKFEMYEMSEMASLMEQMYAHNQQLRLRIIKGDTVGKFPEFFNKIYSAKFTTPSDNDAFFKENADKYIAAQKLIYSETENVKENFNKGVDACITCHKGKCGGPIPRIKKLYIK</sequence>
<dbReference type="Proteomes" id="UP001500367">
    <property type="component" value="Unassembled WGS sequence"/>
</dbReference>
<reference evidence="2" key="1">
    <citation type="journal article" date="2019" name="Int. J. Syst. Evol. Microbiol.">
        <title>The Global Catalogue of Microorganisms (GCM) 10K type strain sequencing project: providing services to taxonomists for standard genome sequencing and annotation.</title>
        <authorList>
            <consortium name="The Broad Institute Genomics Platform"/>
            <consortium name="The Broad Institute Genome Sequencing Center for Infectious Disease"/>
            <person name="Wu L."/>
            <person name="Ma J."/>
        </authorList>
    </citation>
    <scope>NUCLEOTIDE SEQUENCE [LARGE SCALE GENOMIC DNA]</scope>
    <source>
        <strain evidence="2">JCM 17069</strain>
    </source>
</reference>
<evidence type="ECO:0000313" key="1">
    <source>
        <dbReference type="EMBL" id="GAA4060175.1"/>
    </source>
</evidence>
<dbReference type="PROSITE" id="PS51257">
    <property type="entry name" value="PROKAR_LIPOPROTEIN"/>
    <property type="match status" value="1"/>
</dbReference>
<evidence type="ECO:0008006" key="3">
    <source>
        <dbReference type="Google" id="ProtNLM"/>
    </source>
</evidence>
<proteinExistence type="predicted"/>
<accession>A0ABP7V6F0</accession>